<evidence type="ECO:0000313" key="3">
    <source>
        <dbReference type="EMBL" id="KRY11587.1"/>
    </source>
</evidence>
<comment type="caution">
    <text evidence="3">The sequence shown here is derived from an EMBL/GenBank/DDBJ whole genome shotgun (WGS) entry which is preliminary data.</text>
</comment>
<name>A0A0V0ZH16_9BILA</name>
<evidence type="ECO:0000256" key="2">
    <source>
        <dbReference type="SAM" id="Phobius"/>
    </source>
</evidence>
<sequence>MPVCNVLFRVFVFIYCVVPYHCTFGSVLKPSFSFSEVCSTDLSCFVSRSETNVARIAVRGDNGFVINTLALRAGEVGSTEVEPSGSRPSGVENESFINEEKGRNPPFDFESEDGGNGTPLERKRFSFGTLLTFAKEIDSLRAIERSQIGI</sequence>
<dbReference type="EMBL" id="JYDQ01000190">
    <property type="protein sequence ID" value="KRY11587.1"/>
    <property type="molecule type" value="Genomic_DNA"/>
</dbReference>
<keyword evidence="4" id="KW-1185">Reference proteome</keyword>
<dbReference type="AlphaFoldDB" id="A0A0V0ZH16"/>
<keyword evidence="2" id="KW-0812">Transmembrane</keyword>
<organism evidence="3 4">
    <name type="scientific">Trichinella patagoniensis</name>
    <dbReference type="NCBI Taxonomy" id="990121"/>
    <lineage>
        <taxon>Eukaryota</taxon>
        <taxon>Metazoa</taxon>
        <taxon>Ecdysozoa</taxon>
        <taxon>Nematoda</taxon>
        <taxon>Enoplea</taxon>
        <taxon>Dorylaimia</taxon>
        <taxon>Trichinellida</taxon>
        <taxon>Trichinellidae</taxon>
        <taxon>Trichinella</taxon>
    </lineage>
</organism>
<keyword evidence="2" id="KW-0472">Membrane</keyword>
<dbReference type="OrthoDB" id="10425673at2759"/>
<feature type="transmembrane region" description="Helical" evidence="2">
    <location>
        <begin position="6"/>
        <end position="28"/>
    </location>
</feature>
<feature type="region of interest" description="Disordered" evidence="1">
    <location>
        <begin position="77"/>
        <end position="120"/>
    </location>
</feature>
<dbReference type="Proteomes" id="UP000054783">
    <property type="component" value="Unassembled WGS sequence"/>
</dbReference>
<keyword evidence="2" id="KW-1133">Transmembrane helix</keyword>
<gene>
    <name evidence="3" type="ORF">T12_6364</name>
</gene>
<proteinExistence type="predicted"/>
<evidence type="ECO:0000313" key="4">
    <source>
        <dbReference type="Proteomes" id="UP000054783"/>
    </source>
</evidence>
<accession>A0A0V0ZH16</accession>
<evidence type="ECO:0000256" key="1">
    <source>
        <dbReference type="SAM" id="MobiDB-lite"/>
    </source>
</evidence>
<protein>
    <submittedName>
        <fullName evidence="3">Uncharacterized protein</fullName>
    </submittedName>
</protein>
<reference evidence="3 4" key="1">
    <citation type="submission" date="2015-01" db="EMBL/GenBank/DDBJ databases">
        <title>Evolution of Trichinella species and genotypes.</title>
        <authorList>
            <person name="Korhonen P.K."/>
            <person name="Edoardo P."/>
            <person name="Giuseppe L.R."/>
            <person name="Gasser R.B."/>
        </authorList>
    </citation>
    <scope>NUCLEOTIDE SEQUENCE [LARGE SCALE GENOMIC DNA]</scope>
    <source>
        <strain evidence="3">ISS2496</strain>
    </source>
</reference>